<dbReference type="RefSeq" id="WP_345293043.1">
    <property type="nucleotide sequence ID" value="NZ_BAABFV010000002.1"/>
</dbReference>
<evidence type="ECO:0000256" key="1">
    <source>
        <dbReference type="SAM" id="Phobius"/>
    </source>
</evidence>
<keyword evidence="1" id="KW-0472">Membrane</keyword>
<accession>A0ABP8IN29</accession>
<feature type="transmembrane region" description="Helical" evidence="1">
    <location>
        <begin position="20"/>
        <end position="39"/>
    </location>
</feature>
<keyword evidence="3" id="KW-1185">Reference proteome</keyword>
<dbReference type="Proteomes" id="UP001501011">
    <property type="component" value="Unassembled WGS sequence"/>
</dbReference>
<gene>
    <name evidence="2" type="ORF">GCM10023151_19600</name>
</gene>
<reference evidence="3" key="1">
    <citation type="journal article" date="2019" name="Int. J. Syst. Evol. Microbiol.">
        <title>The Global Catalogue of Microorganisms (GCM) 10K type strain sequencing project: providing services to taxonomists for standard genome sequencing and annotation.</title>
        <authorList>
            <consortium name="The Broad Institute Genomics Platform"/>
            <consortium name="The Broad Institute Genome Sequencing Center for Infectious Disease"/>
            <person name="Wu L."/>
            <person name="Ma J."/>
        </authorList>
    </citation>
    <scope>NUCLEOTIDE SEQUENCE [LARGE SCALE GENOMIC DNA]</scope>
    <source>
        <strain evidence="3">JCM 17728</strain>
    </source>
</reference>
<feature type="transmembrane region" description="Helical" evidence="1">
    <location>
        <begin position="55"/>
        <end position="72"/>
    </location>
</feature>
<keyword evidence="1" id="KW-0812">Transmembrane</keyword>
<comment type="caution">
    <text evidence="2">The sequence shown here is derived from an EMBL/GenBank/DDBJ whole genome shotgun (WGS) entry which is preliminary data.</text>
</comment>
<organism evidence="2 3">
    <name type="scientific">Kangiella marina</name>
    <dbReference type="NCBI Taxonomy" id="1079178"/>
    <lineage>
        <taxon>Bacteria</taxon>
        <taxon>Pseudomonadati</taxon>
        <taxon>Pseudomonadota</taxon>
        <taxon>Gammaproteobacteria</taxon>
        <taxon>Kangiellales</taxon>
        <taxon>Kangiellaceae</taxon>
        <taxon>Kangiella</taxon>
    </lineage>
</organism>
<protein>
    <recommendedName>
        <fullName evidence="4">PH domain-containing protein</fullName>
    </recommendedName>
</protein>
<evidence type="ECO:0000313" key="2">
    <source>
        <dbReference type="EMBL" id="GAA4363933.1"/>
    </source>
</evidence>
<dbReference type="EMBL" id="BAABFV010000002">
    <property type="protein sequence ID" value="GAA4363933.1"/>
    <property type="molecule type" value="Genomic_DNA"/>
</dbReference>
<evidence type="ECO:0000313" key="3">
    <source>
        <dbReference type="Proteomes" id="UP001501011"/>
    </source>
</evidence>
<evidence type="ECO:0008006" key="4">
    <source>
        <dbReference type="Google" id="ProtNLM"/>
    </source>
</evidence>
<sequence length="168" mass="18935">MTAKNFVFRETQSVMPPKMIAAIVLLLLVVTGLFAYIYISQEFFGRPVGEHSIDSHWALIIFSATALLTVYVSRLKIITRVDEEKLTMSLGVIGKRKFLLDTIQDAKVYEGNAAADFLGYGYRIAIKQTGYIGRAEKAVTIKIRDHKRELVITTEQPKDLLKALKPDE</sequence>
<keyword evidence="1" id="KW-1133">Transmembrane helix</keyword>
<proteinExistence type="predicted"/>
<name>A0ABP8IN29_9GAMM</name>